<dbReference type="WBParaSite" id="SMUV_0001002901-mRNA-1">
    <property type="protein sequence ID" value="SMUV_0001002901-mRNA-1"/>
    <property type="gene ID" value="SMUV_0001002901"/>
</dbReference>
<organism evidence="1 2">
    <name type="scientific">Syphacia muris</name>
    <dbReference type="NCBI Taxonomy" id="451379"/>
    <lineage>
        <taxon>Eukaryota</taxon>
        <taxon>Metazoa</taxon>
        <taxon>Ecdysozoa</taxon>
        <taxon>Nematoda</taxon>
        <taxon>Chromadorea</taxon>
        <taxon>Rhabditida</taxon>
        <taxon>Spirurina</taxon>
        <taxon>Oxyuridomorpha</taxon>
        <taxon>Oxyuroidea</taxon>
        <taxon>Oxyuridae</taxon>
        <taxon>Syphacia</taxon>
    </lineage>
</organism>
<evidence type="ECO:0000313" key="2">
    <source>
        <dbReference type="WBParaSite" id="SMUV_0001002901-mRNA-1"/>
    </source>
</evidence>
<sequence length="118" mass="13501">MKQKSVYSADRVYIVQIIFGPQKKVTMLGRMEEEEEEEEGETKGRKFETAAAVMFMTIIVVDEVLVAGKYEVFKDLLANAVVFFRMCEYSVPACRMDVCRLSDTQLACFADTYLQTNI</sequence>
<dbReference type="Proteomes" id="UP000046393">
    <property type="component" value="Unplaced"/>
</dbReference>
<keyword evidence="1" id="KW-1185">Reference proteome</keyword>
<proteinExistence type="predicted"/>
<protein>
    <submittedName>
        <fullName evidence="2">Uncharacterized protein</fullName>
    </submittedName>
</protein>
<accession>A0A0N5AYI7</accession>
<evidence type="ECO:0000313" key="1">
    <source>
        <dbReference type="Proteomes" id="UP000046393"/>
    </source>
</evidence>
<name>A0A0N5AYI7_9BILA</name>
<dbReference type="AlphaFoldDB" id="A0A0N5AYI7"/>
<reference evidence="2" key="1">
    <citation type="submission" date="2017-02" db="UniProtKB">
        <authorList>
            <consortium name="WormBaseParasite"/>
        </authorList>
    </citation>
    <scope>IDENTIFICATION</scope>
</reference>